<comment type="catalytic activity">
    <reaction evidence="5">
        <text>O-phospho-L-tyrosyl-[protein] + H2O = L-tyrosyl-[protein] + phosphate</text>
        <dbReference type="Rhea" id="RHEA:10684"/>
        <dbReference type="Rhea" id="RHEA-COMP:10136"/>
        <dbReference type="Rhea" id="RHEA-COMP:20101"/>
        <dbReference type="ChEBI" id="CHEBI:15377"/>
        <dbReference type="ChEBI" id="CHEBI:43474"/>
        <dbReference type="ChEBI" id="CHEBI:46858"/>
        <dbReference type="ChEBI" id="CHEBI:61978"/>
        <dbReference type="EC" id="3.1.3.48"/>
    </reaction>
</comment>
<gene>
    <name evidence="8" type="ORF">D8M04_19205</name>
</gene>
<name>A0A498D5X0_9BACI</name>
<dbReference type="PANTHER" id="PTHR11717">
    <property type="entry name" value="LOW MOLECULAR WEIGHT PROTEIN TYROSINE PHOSPHATASE"/>
    <property type="match status" value="1"/>
</dbReference>
<feature type="active site" description="Nucleophile" evidence="6">
    <location>
        <position position="8"/>
    </location>
</feature>
<organism evidence="8 9">
    <name type="scientific">Oceanobacillus piezotolerans</name>
    <dbReference type="NCBI Taxonomy" id="2448030"/>
    <lineage>
        <taxon>Bacteria</taxon>
        <taxon>Bacillati</taxon>
        <taxon>Bacillota</taxon>
        <taxon>Bacilli</taxon>
        <taxon>Bacillales</taxon>
        <taxon>Bacillaceae</taxon>
        <taxon>Oceanobacillus</taxon>
    </lineage>
</organism>
<keyword evidence="4" id="KW-0904">Protein phosphatase</keyword>
<dbReference type="GO" id="GO:0004725">
    <property type="term" value="F:protein tyrosine phosphatase activity"/>
    <property type="evidence" value="ECO:0007669"/>
    <property type="project" value="UniProtKB-EC"/>
</dbReference>
<comment type="caution">
    <text evidence="8">The sequence shown here is derived from an EMBL/GenBank/DDBJ whole genome shotgun (WGS) entry which is preliminary data.</text>
</comment>
<dbReference type="SUPFAM" id="SSF52788">
    <property type="entry name" value="Phosphotyrosine protein phosphatases I"/>
    <property type="match status" value="1"/>
</dbReference>
<evidence type="ECO:0000256" key="2">
    <source>
        <dbReference type="ARBA" id="ARBA00013064"/>
    </source>
</evidence>
<dbReference type="RefSeq" id="WP_121525029.1">
    <property type="nucleotide sequence ID" value="NZ_RCHR01000012.1"/>
</dbReference>
<sequence>MIHVLFVCLGNICRSPMAEAVFREFVKKENLSDKIKVDSSGLGDWHIGKGPHRGTREVLDREKITYEGIVARQISEKDWSSFDYIIAMDDQNIEGLKKFSKPIDGIVVRKLMDFIEEPRESNVPDPYYTGDFDYTYSLVTEGCKELLNYIKKQHSLT</sequence>
<dbReference type="Gene3D" id="3.40.50.2300">
    <property type="match status" value="1"/>
</dbReference>
<dbReference type="AlphaFoldDB" id="A0A498D5X0"/>
<evidence type="ECO:0000259" key="7">
    <source>
        <dbReference type="SMART" id="SM00226"/>
    </source>
</evidence>
<evidence type="ECO:0000256" key="6">
    <source>
        <dbReference type="PIRSR" id="PIRSR617867-1"/>
    </source>
</evidence>
<feature type="active site" description="Proton donor" evidence="6">
    <location>
        <position position="125"/>
    </location>
</feature>
<dbReference type="InterPro" id="IPR036196">
    <property type="entry name" value="Ptyr_pPase_sf"/>
</dbReference>
<dbReference type="Proteomes" id="UP000270219">
    <property type="component" value="Unassembled WGS sequence"/>
</dbReference>
<dbReference type="PRINTS" id="PR00719">
    <property type="entry name" value="LMWPTPASE"/>
</dbReference>
<dbReference type="Pfam" id="PF01451">
    <property type="entry name" value="LMWPc"/>
    <property type="match status" value="1"/>
</dbReference>
<keyword evidence="9" id="KW-1185">Reference proteome</keyword>
<comment type="similarity">
    <text evidence="1">Belongs to the low molecular weight phosphotyrosine protein phosphatase family.</text>
</comment>
<evidence type="ECO:0000256" key="5">
    <source>
        <dbReference type="ARBA" id="ARBA00051722"/>
    </source>
</evidence>
<accession>A0A498D5X0</accession>
<dbReference type="CDD" id="cd16343">
    <property type="entry name" value="LMWPTP"/>
    <property type="match status" value="1"/>
</dbReference>
<dbReference type="OrthoDB" id="9784339at2"/>
<evidence type="ECO:0000256" key="4">
    <source>
        <dbReference type="ARBA" id="ARBA00022912"/>
    </source>
</evidence>
<dbReference type="EC" id="3.1.3.48" evidence="2"/>
<proteinExistence type="inferred from homology"/>
<dbReference type="InterPro" id="IPR017867">
    <property type="entry name" value="Tyr_phospatase_low_mol_wt"/>
</dbReference>
<reference evidence="8 9" key="1">
    <citation type="submission" date="2018-10" db="EMBL/GenBank/DDBJ databases">
        <title>Oceanobacillus sp. YLB-02 draft genome.</title>
        <authorList>
            <person name="Yu L."/>
        </authorList>
    </citation>
    <scope>NUCLEOTIDE SEQUENCE [LARGE SCALE GENOMIC DNA]</scope>
    <source>
        <strain evidence="8 9">YLB-02</strain>
    </source>
</reference>
<dbReference type="PANTHER" id="PTHR11717:SF7">
    <property type="entry name" value="LOW MOLECULAR WEIGHT PHOSPHOTYROSINE PROTEIN PHOSPHATASE"/>
    <property type="match status" value="1"/>
</dbReference>
<feature type="active site" evidence="6">
    <location>
        <position position="14"/>
    </location>
</feature>
<dbReference type="SMART" id="SM00226">
    <property type="entry name" value="LMWPc"/>
    <property type="match status" value="1"/>
</dbReference>
<dbReference type="FunFam" id="3.40.50.2300:FF:000113">
    <property type="entry name" value="Low molecular weight protein-tyrosine-phosphatase"/>
    <property type="match status" value="1"/>
</dbReference>
<evidence type="ECO:0000256" key="3">
    <source>
        <dbReference type="ARBA" id="ARBA00022801"/>
    </source>
</evidence>
<dbReference type="InterPro" id="IPR023485">
    <property type="entry name" value="Ptyr_pPase"/>
</dbReference>
<dbReference type="InterPro" id="IPR050438">
    <property type="entry name" value="LMW_PTPase"/>
</dbReference>
<evidence type="ECO:0000313" key="9">
    <source>
        <dbReference type="Proteomes" id="UP000270219"/>
    </source>
</evidence>
<feature type="domain" description="Phosphotyrosine protein phosphatase I" evidence="7">
    <location>
        <begin position="2"/>
        <end position="149"/>
    </location>
</feature>
<dbReference type="EMBL" id="RCHR01000012">
    <property type="protein sequence ID" value="RLL40366.1"/>
    <property type="molecule type" value="Genomic_DNA"/>
</dbReference>
<evidence type="ECO:0000256" key="1">
    <source>
        <dbReference type="ARBA" id="ARBA00011063"/>
    </source>
</evidence>
<evidence type="ECO:0000313" key="8">
    <source>
        <dbReference type="EMBL" id="RLL40366.1"/>
    </source>
</evidence>
<protein>
    <recommendedName>
        <fullName evidence="2">protein-tyrosine-phosphatase</fullName>
        <ecNumber evidence="2">3.1.3.48</ecNumber>
    </recommendedName>
</protein>
<keyword evidence="3" id="KW-0378">Hydrolase</keyword>